<organism evidence="2 3">
    <name type="scientific">Planococcus donghaensis</name>
    <dbReference type="NCBI Taxonomy" id="414778"/>
    <lineage>
        <taxon>Bacteria</taxon>
        <taxon>Bacillati</taxon>
        <taxon>Bacillota</taxon>
        <taxon>Bacilli</taxon>
        <taxon>Bacillales</taxon>
        <taxon>Caryophanaceae</taxon>
        <taxon>Planococcus</taxon>
    </lineage>
</organism>
<dbReference type="CDD" id="cd13567">
    <property type="entry name" value="PBP2_TtGluBP"/>
    <property type="match status" value="1"/>
</dbReference>
<dbReference type="Proteomes" id="UP000092495">
    <property type="component" value="Chromosome"/>
</dbReference>
<dbReference type="KEGG" id="pdg:BCM40_13215"/>
<dbReference type="RefSeq" id="WP_065527219.1">
    <property type="nucleotide sequence ID" value="NZ_CP016543.2"/>
</dbReference>
<dbReference type="STRING" id="414778.BCM40_13215"/>
<dbReference type="EMBL" id="CP016543">
    <property type="protein sequence ID" value="ANU24255.1"/>
    <property type="molecule type" value="Genomic_DNA"/>
</dbReference>
<dbReference type="Gene3D" id="3.40.190.10">
    <property type="entry name" value="Periplasmic binding protein-like II"/>
    <property type="match status" value="2"/>
</dbReference>
<name>A0A1C7EKJ3_9BACL</name>
<sequence length="326" mass="34625">MKKMKVSALSLMVASSLALAACGEDEATPTEGGGEAEGLEANLVTIATGGASGPYNIIGSTLAETYSSTYDVNSRTQTTGASVENVNLIKEDKIEMAFTMSDVVSQAVEGTEGFTEPTDKISQIAALYPNYVQIVTTADSGIETFEDLRGKRIAVGDQNSGVEVNARTLLEGYGITYDDIDVDYLGYAEAADGLRAGQIDAAFLTSGLPNASLLELSETLDIRMVSIAPEDVERVAADKSYFLPLEIPAGTYGNDEAIPTAAIMNALVVHSDMSEDDVYKLTKTFFENLDTLENAHQAASDISLEAAQEGLVAPLHPGAQRYYDEQ</sequence>
<keyword evidence="1" id="KW-0732">Signal</keyword>
<gene>
    <name evidence="2" type="ORF">BCM40_13215</name>
</gene>
<dbReference type="PANTHER" id="PTHR42941">
    <property type="entry name" value="SLL1037 PROTEIN"/>
    <property type="match status" value="1"/>
</dbReference>
<reference evidence="2" key="1">
    <citation type="submission" date="2016-10" db="EMBL/GenBank/DDBJ databases">
        <authorList>
            <person name="See-Too W.S."/>
        </authorList>
    </citation>
    <scope>NUCLEOTIDE SEQUENCE</scope>
    <source>
        <strain evidence="2">DSM 22276</strain>
    </source>
</reference>
<proteinExistence type="predicted"/>
<dbReference type="AlphaFoldDB" id="A0A1C7EKJ3"/>
<dbReference type="PANTHER" id="PTHR42941:SF1">
    <property type="entry name" value="SLL1037 PROTEIN"/>
    <property type="match status" value="1"/>
</dbReference>
<dbReference type="InterPro" id="IPR011852">
    <property type="entry name" value="TRAP_TAXI"/>
</dbReference>
<keyword evidence="3" id="KW-1185">Reference proteome</keyword>
<dbReference type="OrthoDB" id="9776669at2"/>
<evidence type="ECO:0000313" key="2">
    <source>
        <dbReference type="EMBL" id="ANU24255.1"/>
    </source>
</evidence>
<dbReference type="PROSITE" id="PS51257">
    <property type="entry name" value="PROKAR_LIPOPROTEIN"/>
    <property type="match status" value="1"/>
</dbReference>
<dbReference type="SUPFAM" id="SSF53850">
    <property type="entry name" value="Periplasmic binding protein-like II"/>
    <property type="match status" value="1"/>
</dbReference>
<feature type="signal peptide" evidence="1">
    <location>
        <begin position="1"/>
        <end position="20"/>
    </location>
</feature>
<protein>
    <submittedName>
        <fullName evidence="2">C4-dicarboxylate ABC transporter substrate-binding protein</fullName>
    </submittedName>
</protein>
<dbReference type="Pfam" id="PF16868">
    <property type="entry name" value="NMT1_3"/>
    <property type="match status" value="1"/>
</dbReference>
<accession>A0A1C7EKJ3</accession>
<feature type="chain" id="PRO_5008885415" evidence="1">
    <location>
        <begin position="21"/>
        <end position="326"/>
    </location>
</feature>
<evidence type="ECO:0000313" key="3">
    <source>
        <dbReference type="Proteomes" id="UP000092495"/>
    </source>
</evidence>
<evidence type="ECO:0000256" key="1">
    <source>
        <dbReference type="SAM" id="SignalP"/>
    </source>
</evidence>
<dbReference type="NCBIfam" id="TIGR02122">
    <property type="entry name" value="TRAP_TAXI"/>
    <property type="match status" value="1"/>
</dbReference>